<name>A0A8A3PCV5_9HELO</name>
<dbReference type="PANTHER" id="PTHR22904:SF523">
    <property type="entry name" value="STRESS-INDUCED-PHOSPHOPROTEIN 1"/>
    <property type="match status" value="1"/>
</dbReference>
<dbReference type="OrthoDB" id="629492at2759"/>
<protein>
    <submittedName>
        <fullName evidence="3">Uncharacterized protein</fullName>
    </submittedName>
</protein>
<evidence type="ECO:0000313" key="3">
    <source>
        <dbReference type="EMBL" id="QSZ32930.1"/>
    </source>
</evidence>
<dbReference type="Proteomes" id="UP000672032">
    <property type="component" value="Chromosome 3"/>
</dbReference>
<proteinExistence type="predicted"/>
<gene>
    <name evidence="3" type="ORF">DSL72_002513</name>
</gene>
<dbReference type="PANTHER" id="PTHR22904">
    <property type="entry name" value="TPR REPEAT CONTAINING PROTEIN"/>
    <property type="match status" value="1"/>
</dbReference>
<dbReference type="Gene3D" id="3.80.10.10">
    <property type="entry name" value="Ribonuclease Inhibitor"/>
    <property type="match status" value="1"/>
</dbReference>
<dbReference type="Gene3D" id="1.25.40.10">
    <property type="entry name" value="Tetratricopeptide repeat domain"/>
    <property type="match status" value="1"/>
</dbReference>
<dbReference type="GO" id="GO:0051879">
    <property type="term" value="F:Hsp90 protein binding"/>
    <property type="evidence" value="ECO:0007669"/>
    <property type="project" value="TreeGrafter"/>
</dbReference>
<dbReference type="AlphaFoldDB" id="A0A8A3PCV5"/>
<dbReference type="SUPFAM" id="SSF52058">
    <property type="entry name" value="L domain-like"/>
    <property type="match status" value="1"/>
</dbReference>
<accession>A0A8A3PCV5</accession>
<dbReference type="InterPro" id="IPR011990">
    <property type="entry name" value="TPR-like_helical_dom_sf"/>
</dbReference>
<dbReference type="EMBL" id="CP063407">
    <property type="protein sequence ID" value="QSZ32930.1"/>
    <property type="molecule type" value="Genomic_DNA"/>
</dbReference>
<evidence type="ECO:0000256" key="2">
    <source>
        <dbReference type="ARBA" id="ARBA00022803"/>
    </source>
</evidence>
<keyword evidence="2" id="KW-0802">TPR repeat</keyword>
<keyword evidence="4" id="KW-1185">Reference proteome</keyword>
<dbReference type="InterPro" id="IPR032675">
    <property type="entry name" value="LRR_dom_sf"/>
</dbReference>
<dbReference type="SUPFAM" id="SSF48452">
    <property type="entry name" value="TPR-like"/>
    <property type="match status" value="1"/>
</dbReference>
<sequence length="511" mass="58067">MPPAYYEEEGMGPLEKGRHRYQKQDYQGALAAFTEAIKMSTGHLLLTALDHRAATFEKLDQLQLALRDAKEMLELKPELSRGYLRCGKVLQLKGEHKLALKIYERGLGKVKVGTDKDRVVSSRRVCLSVSKSWKRVLESSHKLWTTLDTSCTRKKLSQKALRAYLKRSNWTIDKATLRNGSMESAKLQYLTRTCTKLQSLEICGGDPVGESLTSALSLAKSLLYLKISWECVIPFSSALESLRLVQETIVEATFGDIRYGPSNSWTWPRLQHLQILRFDSHYNNNIPLKNLIESIPSIKTLSLNRFNLESVVPLDFSELLGLEDLELIDCGLRRLPLFPSTLKRLVLKENLRLFNQQDETILLPYLEIFNCESTGLTDEMVISTIKNAPNLKYLHMGGRLVGDYTAAHQSFPLCENLEELCVSYLPYDEKDFIQLIGKFPTLKRLDISRTKITGVAVKHFVGQGITWIDLQECVRVSPDAVEYARGKSVEVIFSFPSRARPSLRERMGGLF</sequence>
<evidence type="ECO:0000256" key="1">
    <source>
        <dbReference type="ARBA" id="ARBA00022737"/>
    </source>
</evidence>
<reference evidence="3" key="1">
    <citation type="submission" date="2020-10" db="EMBL/GenBank/DDBJ databases">
        <title>Genome Sequence of Monilinia vaccinii-corymbosi Sheds Light on Mummy Berry Disease Infection of Blueberry and Mating Type.</title>
        <authorList>
            <person name="Yow A.G."/>
            <person name="Zhang Y."/>
            <person name="Bansal K."/>
            <person name="Eacker S.M."/>
            <person name="Sullivan S."/>
            <person name="Liachko I."/>
            <person name="Cubeta M.A."/>
            <person name="Rollins J.A."/>
            <person name="Ashrafi H."/>
        </authorList>
    </citation>
    <scope>NUCLEOTIDE SEQUENCE</scope>
    <source>
        <strain evidence="3">RL-1</strain>
    </source>
</reference>
<organism evidence="3 4">
    <name type="scientific">Monilinia vaccinii-corymbosi</name>
    <dbReference type="NCBI Taxonomy" id="61207"/>
    <lineage>
        <taxon>Eukaryota</taxon>
        <taxon>Fungi</taxon>
        <taxon>Dikarya</taxon>
        <taxon>Ascomycota</taxon>
        <taxon>Pezizomycotina</taxon>
        <taxon>Leotiomycetes</taxon>
        <taxon>Helotiales</taxon>
        <taxon>Sclerotiniaceae</taxon>
        <taxon>Monilinia</taxon>
    </lineage>
</organism>
<evidence type="ECO:0000313" key="4">
    <source>
        <dbReference type="Proteomes" id="UP000672032"/>
    </source>
</evidence>
<keyword evidence="1" id="KW-0677">Repeat</keyword>